<evidence type="ECO:0000313" key="1">
    <source>
        <dbReference type="EMBL" id="KAI8544862.1"/>
    </source>
</evidence>
<dbReference type="Proteomes" id="UP001062846">
    <property type="component" value="Chromosome 8"/>
</dbReference>
<proteinExistence type="predicted"/>
<keyword evidence="2" id="KW-1185">Reference proteome</keyword>
<evidence type="ECO:0000313" key="2">
    <source>
        <dbReference type="Proteomes" id="UP001062846"/>
    </source>
</evidence>
<protein>
    <submittedName>
        <fullName evidence="1">Uncharacterized protein</fullName>
    </submittedName>
</protein>
<accession>A0ACC0MWG9</accession>
<dbReference type="EMBL" id="CM046395">
    <property type="protein sequence ID" value="KAI8544862.1"/>
    <property type="molecule type" value="Genomic_DNA"/>
</dbReference>
<organism evidence="1 2">
    <name type="scientific">Rhododendron molle</name>
    <name type="common">Chinese azalea</name>
    <name type="synonym">Azalea mollis</name>
    <dbReference type="NCBI Taxonomy" id="49168"/>
    <lineage>
        <taxon>Eukaryota</taxon>
        <taxon>Viridiplantae</taxon>
        <taxon>Streptophyta</taxon>
        <taxon>Embryophyta</taxon>
        <taxon>Tracheophyta</taxon>
        <taxon>Spermatophyta</taxon>
        <taxon>Magnoliopsida</taxon>
        <taxon>eudicotyledons</taxon>
        <taxon>Gunneridae</taxon>
        <taxon>Pentapetalae</taxon>
        <taxon>asterids</taxon>
        <taxon>Ericales</taxon>
        <taxon>Ericaceae</taxon>
        <taxon>Ericoideae</taxon>
        <taxon>Rhodoreae</taxon>
        <taxon>Rhododendron</taxon>
    </lineage>
</organism>
<gene>
    <name evidence="1" type="ORF">RHMOL_Rhmol08G0327900</name>
</gene>
<sequence>MVPPFNFRRTSLWIVIVVILQALTPTTITLVHSKTDEPDVSALNVMYGSLSSPSQLDGWKSSGGDPCGESWEGIKCSGSSVTEIDLSGLRLSGSMGYQLSSLTSVTYLNEISAQQMVFLCRDLSKNSFTGGVPYSLSQMKDLEYLNIGHNQLKGQLSEMFVQLSKLKELDLSFNMLSGNLPQSFRNLTSLTKLHLQNNQFSGSINPLADLSLNDLNVANNEFTGWIPDELKDINNIETGGNSWSSGPAPPPPPGQKSNPHAHKPLSKGDEKSGLSGAAIAGIVFGVLLALVLVIALFTRRRSSTPPSHFIDEDRVSQRRPFTPLASQELSNDSRSELKDFRGLKSSDSSSSLGLHSSLSMGLMPTPLDHTKSFDDGEFVNHMSIKRSSSIRMTCYSWADLQTATGNFATGRLLGEGTIGRVYRAKYADGKVFAVKKIDSSLLQDRQGGDFAQIASNISKLRHPNIAELVGYCSEQGQNMLVHEYYRNGSLHEFLHLSDDFSKPLTWNTRVRIALGTARAVEYLHEGCSPSSVHKNIKSSNILLDTELNPRLCECGLATFHQRTSKNLGSGYNAPECTKPSAYTLKSDVYSFGVVMLELLTGRMPFDSSKPRLEQSLVRWAIPQLHDIDALGRMVDPALRGLYPPKSVSRFADVIALCVQPEPEFRPQMSEVVEALVRLVQRSSFREDPGASRRMDDYDY</sequence>
<comment type="caution">
    <text evidence="1">The sequence shown here is derived from an EMBL/GenBank/DDBJ whole genome shotgun (WGS) entry which is preliminary data.</text>
</comment>
<reference evidence="1" key="1">
    <citation type="submission" date="2022-02" db="EMBL/GenBank/DDBJ databases">
        <title>Plant Genome Project.</title>
        <authorList>
            <person name="Zhang R.-G."/>
        </authorList>
    </citation>
    <scope>NUCLEOTIDE SEQUENCE</scope>
    <source>
        <strain evidence="1">AT1</strain>
    </source>
</reference>
<name>A0ACC0MWG9_RHOML</name>